<dbReference type="GeneID" id="13797563"/>
<reference evidence="1 2" key="1">
    <citation type="journal article" date="2012" name="Environ. Microbiol.">
        <title>The genome of the ammonia-oxidizing Candidatus Nitrososphaera gargensis: insights into metabolic versatility and environmental adaptations.</title>
        <authorList>
            <person name="Spang A."/>
            <person name="Poehlein A."/>
            <person name="Offre P."/>
            <person name="Zumbragel S."/>
            <person name="Haider S."/>
            <person name="Rychlik N."/>
            <person name="Nowka B."/>
            <person name="Schmeisser C."/>
            <person name="Lebedeva E.V."/>
            <person name="Rattei T."/>
            <person name="Bohm C."/>
            <person name="Schmid M."/>
            <person name="Galushko A."/>
            <person name="Hatzenpichler R."/>
            <person name="Weinmaier T."/>
            <person name="Daniel R."/>
            <person name="Schleper C."/>
            <person name="Spieck E."/>
            <person name="Streit W."/>
            <person name="Wagner M."/>
        </authorList>
    </citation>
    <scope>NUCLEOTIDE SEQUENCE [LARGE SCALE GENOMIC DNA]</scope>
    <source>
        <strain evidence="2">Ga9.2</strain>
    </source>
</reference>
<protein>
    <submittedName>
        <fullName evidence="1">Uncharacterized protein</fullName>
    </submittedName>
</protein>
<dbReference type="STRING" id="1237085.Ngar_c13040"/>
<dbReference type="HOGENOM" id="CLU_119362_0_0_2"/>
<gene>
    <name evidence="1" type="ordered locus">Ngar_c13040</name>
</gene>
<dbReference type="KEGG" id="nga:Ngar_c13040"/>
<accession>K0IJ62</accession>
<name>K0IJ62_NITGG</name>
<evidence type="ECO:0000313" key="2">
    <source>
        <dbReference type="Proteomes" id="UP000008037"/>
    </source>
</evidence>
<dbReference type="EMBL" id="CP002408">
    <property type="protein sequence ID" value="AFU58242.1"/>
    <property type="molecule type" value="Genomic_DNA"/>
</dbReference>
<keyword evidence="2" id="KW-1185">Reference proteome</keyword>
<organism evidence="1 2">
    <name type="scientific">Nitrososphaera gargensis (strain Ga9.2)</name>
    <dbReference type="NCBI Taxonomy" id="1237085"/>
    <lineage>
        <taxon>Archaea</taxon>
        <taxon>Nitrososphaerota</taxon>
        <taxon>Nitrososphaeria</taxon>
        <taxon>Nitrososphaerales</taxon>
        <taxon>Nitrososphaeraceae</taxon>
        <taxon>Nitrososphaera</taxon>
    </lineage>
</organism>
<dbReference type="InParanoid" id="K0IJ62"/>
<dbReference type="BioCyc" id="CNIT1237085:G1324-1302-MONOMER"/>
<evidence type="ECO:0000313" key="1">
    <source>
        <dbReference type="EMBL" id="AFU58242.1"/>
    </source>
</evidence>
<dbReference type="AlphaFoldDB" id="K0IJ62"/>
<dbReference type="Proteomes" id="UP000008037">
    <property type="component" value="Chromosome"/>
</dbReference>
<sequence>MPGTTKVLSDEQDIIKAIERFQANTKKFWGACVDSSLPSFSVGKVKQWYIKAKKRGVRIQYITEITKDNLPYGKEIMQFAELRHLCGVRGNFAVSDTEYVAGVMRGSTLSNLVQSDVKELVRQQRHVFYTLWKQAVPAKERIAPLAPRG</sequence>
<dbReference type="OrthoDB" id="10375at2157"/>
<dbReference type="RefSeq" id="WP_015018779.1">
    <property type="nucleotide sequence ID" value="NC_018719.1"/>
</dbReference>
<proteinExistence type="predicted"/>